<gene>
    <name evidence="1" type="ORF">RirG_192760</name>
</gene>
<keyword evidence="2" id="KW-1185">Reference proteome</keyword>
<comment type="caution">
    <text evidence="1">The sequence shown here is derived from an EMBL/GenBank/DDBJ whole genome shotgun (WGS) entry which is preliminary data.</text>
</comment>
<proteinExistence type="predicted"/>
<evidence type="ECO:0000313" key="1">
    <source>
        <dbReference type="EMBL" id="EXX58994.1"/>
    </source>
</evidence>
<dbReference type="HOGENOM" id="CLU_2198425_0_0_1"/>
<name>A0A015JV63_RHIIW</name>
<dbReference type="AlphaFoldDB" id="A0A015JV63"/>
<evidence type="ECO:0000313" key="2">
    <source>
        <dbReference type="Proteomes" id="UP000022910"/>
    </source>
</evidence>
<sequence length="108" mass="13014">MMKASGHGHEIIQEKPTSRFCKFSDNELGVLQLHLKCLFFRTRVINNQIINELVRSLFPNIEMNGMSDLATLHMWALRSYRDYNMIIRRELRNLVPEFIRKYRYLRLL</sequence>
<accession>A0A015JV63</accession>
<dbReference type="EMBL" id="JEMT01026554">
    <property type="protein sequence ID" value="EXX58994.1"/>
    <property type="molecule type" value="Genomic_DNA"/>
</dbReference>
<protein>
    <submittedName>
        <fullName evidence="1">Uncharacterized protein</fullName>
    </submittedName>
</protein>
<reference evidence="1 2" key="1">
    <citation type="submission" date="2014-02" db="EMBL/GenBank/DDBJ databases">
        <title>Single nucleus genome sequencing reveals high similarity among nuclei of an endomycorrhizal fungus.</title>
        <authorList>
            <person name="Lin K."/>
            <person name="Geurts R."/>
            <person name="Zhang Z."/>
            <person name="Limpens E."/>
            <person name="Saunders D.G."/>
            <person name="Mu D."/>
            <person name="Pang E."/>
            <person name="Cao H."/>
            <person name="Cha H."/>
            <person name="Lin T."/>
            <person name="Zhou Q."/>
            <person name="Shang Y."/>
            <person name="Li Y."/>
            <person name="Ivanov S."/>
            <person name="Sharma T."/>
            <person name="Velzen R.V."/>
            <person name="Ruijter N.D."/>
            <person name="Aanen D.K."/>
            <person name="Win J."/>
            <person name="Kamoun S."/>
            <person name="Bisseling T."/>
            <person name="Huang S."/>
        </authorList>
    </citation>
    <scope>NUCLEOTIDE SEQUENCE [LARGE SCALE GENOMIC DNA]</scope>
    <source>
        <strain evidence="2">DAOM197198w</strain>
    </source>
</reference>
<organism evidence="1 2">
    <name type="scientific">Rhizophagus irregularis (strain DAOM 197198w)</name>
    <name type="common">Glomus intraradices</name>
    <dbReference type="NCBI Taxonomy" id="1432141"/>
    <lineage>
        <taxon>Eukaryota</taxon>
        <taxon>Fungi</taxon>
        <taxon>Fungi incertae sedis</taxon>
        <taxon>Mucoromycota</taxon>
        <taxon>Glomeromycotina</taxon>
        <taxon>Glomeromycetes</taxon>
        <taxon>Glomerales</taxon>
        <taxon>Glomeraceae</taxon>
        <taxon>Rhizophagus</taxon>
    </lineage>
</organism>
<dbReference type="Proteomes" id="UP000022910">
    <property type="component" value="Unassembled WGS sequence"/>
</dbReference>
<dbReference type="OrthoDB" id="2409700at2759"/>